<dbReference type="Proteomes" id="UP000619118">
    <property type="component" value="Unassembled WGS sequence"/>
</dbReference>
<reference evidence="7" key="1">
    <citation type="journal article" date="2019" name="Int. J. Syst. Evol. Microbiol.">
        <title>The Global Catalogue of Microorganisms (GCM) 10K type strain sequencing project: providing services to taxonomists for standard genome sequencing and annotation.</title>
        <authorList>
            <consortium name="The Broad Institute Genomics Platform"/>
            <consortium name="The Broad Institute Genome Sequencing Center for Infectious Disease"/>
            <person name="Wu L."/>
            <person name="Ma J."/>
        </authorList>
    </citation>
    <scope>NUCLEOTIDE SEQUENCE [LARGE SCALE GENOMIC DNA]</scope>
    <source>
        <strain evidence="7">JCM 32306</strain>
    </source>
</reference>
<dbReference type="Pfam" id="PF01212">
    <property type="entry name" value="Beta_elim_lyase"/>
    <property type="match status" value="1"/>
</dbReference>
<dbReference type="EMBL" id="BMQX01000015">
    <property type="protein sequence ID" value="GGQ21916.1"/>
    <property type="molecule type" value="Genomic_DNA"/>
</dbReference>
<comment type="caution">
    <text evidence="6">The sequence shown here is derived from an EMBL/GenBank/DDBJ whole genome shotgun (WGS) entry which is preliminary data.</text>
</comment>
<dbReference type="RefSeq" id="WP_160053958.1">
    <property type="nucleotide sequence ID" value="NZ_BMQX01000015.1"/>
</dbReference>
<evidence type="ECO:0000256" key="4">
    <source>
        <dbReference type="ARBA" id="ARBA00022898"/>
    </source>
</evidence>
<dbReference type="Gene3D" id="3.40.640.10">
    <property type="entry name" value="Type I PLP-dependent aspartate aminotransferase-like (Major domain)"/>
    <property type="match status" value="1"/>
</dbReference>
<proteinExistence type="inferred from homology"/>
<comment type="cofactor">
    <cofactor evidence="1">
        <name>pyridoxal 5'-phosphate</name>
        <dbReference type="ChEBI" id="CHEBI:597326"/>
    </cofactor>
</comment>
<dbReference type="InterPro" id="IPR015421">
    <property type="entry name" value="PyrdxlP-dep_Trfase_major"/>
</dbReference>
<keyword evidence="4" id="KW-0663">Pyridoxal phosphate</keyword>
<dbReference type="SUPFAM" id="SSF53383">
    <property type="entry name" value="PLP-dependent transferases"/>
    <property type="match status" value="1"/>
</dbReference>
<dbReference type="Gene3D" id="3.90.1150.10">
    <property type="entry name" value="Aspartate Aminotransferase, domain 1"/>
    <property type="match status" value="1"/>
</dbReference>
<accession>A0ABQ2RD80</accession>
<dbReference type="InterPro" id="IPR023603">
    <property type="entry name" value="Low_specificity_L-TA-like"/>
</dbReference>
<dbReference type="PIRSF" id="PIRSF017617">
    <property type="entry name" value="Thr_aldolase"/>
    <property type="match status" value="1"/>
</dbReference>
<comment type="similarity">
    <text evidence="2">Belongs to the threonine aldolase family.</text>
</comment>
<sequence length="339" mass="36428">MIDFRSDTVTKPTQAMRAAMAQAEVGDDVYGDDPTVNSLQDMAADMFGFDGALFVSSGTQANLLALMAHCERGDEYLCGQQAHNYKFEGGGAAVLGSIQPQPLNNQADGSILLSDIEAAIKPDDVHFARTRLLSLENTIGGKVLSQDYLAQAQTLAFNRGLKIHLDGARVANAAVAQGIAIADITQYFDSVSICLSKGLCAPIGSILLGDERLIAKATRWRKMLGGGMRQAGIIAAAAKLAMTEQVDRLAEDHHNAKRLALLLADIPELNVDIASVQTNMVFAKLAEHINPIVLAHALSRKGILISASQQLRLVTHNDINQHDITTFVHELKQAILLVK</sequence>
<gene>
    <name evidence="6" type="primary">ybjU</name>
    <name evidence="6" type="ORF">GCM10009411_22500</name>
</gene>
<dbReference type="InterPro" id="IPR001597">
    <property type="entry name" value="ArAA_b-elim_lyase/Thr_aldolase"/>
</dbReference>
<evidence type="ECO:0000259" key="5">
    <source>
        <dbReference type="Pfam" id="PF01212"/>
    </source>
</evidence>
<keyword evidence="7" id="KW-1185">Reference proteome</keyword>
<feature type="domain" description="Aromatic amino acid beta-eliminating lyase/threonine aldolase" evidence="5">
    <location>
        <begin position="3"/>
        <end position="284"/>
    </location>
</feature>
<protein>
    <submittedName>
        <fullName evidence="6">Threonine aldolase</fullName>
    </submittedName>
</protein>
<dbReference type="InterPro" id="IPR015422">
    <property type="entry name" value="PyrdxlP-dep_Trfase_small"/>
</dbReference>
<evidence type="ECO:0000256" key="1">
    <source>
        <dbReference type="ARBA" id="ARBA00001933"/>
    </source>
</evidence>
<dbReference type="NCBIfam" id="NF007825">
    <property type="entry name" value="PRK10534.1"/>
    <property type="match status" value="1"/>
</dbReference>
<dbReference type="NCBIfam" id="NF041359">
    <property type="entry name" value="GntG_guanitoxin"/>
    <property type="match status" value="1"/>
</dbReference>
<evidence type="ECO:0000313" key="7">
    <source>
        <dbReference type="Proteomes" id="UP000619118"/>
    </source>
</evidence>
<organism evidence="6 7">
    <name type="scientific">Shewanella litoralis</name>
    <dbReference type="NCBI Taxonomy" id="2282700"/>
    <lineage>
        <taxon>Bacteria</taxon>
        <taxon>Pseudomonadati</taxon>
        <taxon>Pseudomonadota</taxon>
        <taxon>Gammaproteobacteria</taxon>
        <taxon>Alteromonadales</taxon>
        <taxon>Shewanellaceae</taxon>
        <taxon>Shewanella</taxon>
    </lineage>
</organism>
<dbReference type="PANTHER" id="PTHR48097">
    <property type="entry name" value="L-THREONINE ALDOLASE-RELATED"/>
    <property type="match status" value="1"/>
</dbReference>
<dbReference type="InterPro" id="IPR015424">
    <property type="entry name" value="PyrdxlP-dep_Trfase"/>
</dbReference>
<comment type="subunit">
    <text evidence="3">Homotetramer.</text>
</comment>
<evidence type="ECO:0000256" key="2">
    <source>
        <dbReference type="ARBA" id="ARBA00006966"/>
    </source>
</evidence>
<dbReference type="PANTHER" id="PTHR48097:SF9">
    <property type="entry name" value="L-THREONINE ALDOLASE"/>
    <property type="match status" value="1"/>
</dbReference>
<evidence type="ECO:0000313" key="6">
    <source>
        <dbReference type="EMBL" id="GGQ21916.1"/>
    </source>
</evidence>
<evidence type="ECO:0000256" key="3">
    <source>
        <dbReference type="ARBA" id="ARBA00011881"/>
    </source>
</evidence>
<name>A0ABQ2RD80_9GAMM</name>